<dbReference type="HAMAP" id="MF_01974">
    <property type="entry name" value="MetAP_1"/>
    <property type="match status" value="1"/>
</dbReference>
<dbReference type="InterPro" id="IPR000994">
    <property type="entry name" value="Pept_M24"/>
</dbReference>
<feature type="binding site" evidence="6">
    <location>
        <position position="99"/>
    </location>
    <ligand>
        <name>a divalent metal cation</name>
        <dbReference type="ChEBI" id="CHEBI:60240"/>
        <label>1</label>
    </ligand>
</feature>
<feature type="domain" description="Peptidase M24" evidence="8">
    <location>
        <begin position="17"/>
        <end position="244"/>
    </location>
</feature>
<evidence type="ECO:0000256" key="3">
    <source>
        <dbReference type="ARBA" id="ARBA00022670"/>
    </source>
</evidence>
<keyword evidence="3 6" id="KW-0645">Protease</keyword>
<dbReference type="InterPro" id="IPR002467">
    <property type="entry name" value="Pept_M24A_MAP1"/>
</dbReference>
<feature type="binding site" evidence="6">
    <location>
        <position position="110"/>
    </location>
    <ligand>
        <name>a divalent metal cation</name>
        <dbReference type="ChEBI" id="CHEBI:60240"/>
        <label>2</label>
        <note>catalytic</note>
    </ligand>
</feature>
<comment type="subunit">
    <text evidence="6">Monomer.</text>
</comment>
<evidence type="ECO:0000256" key="1">
    <source>
        <dbReference type="ARBA" id="ARBA00002521"/>
    </source>
</evidence>
<dbReference type="GO" id="GO:0006508">
    <property type="term" value="P:proteolysis"/>
    <property type="evidence" value="ECO:0007669"/>
    <property type="project" value="UniProtKB-KW"/>
</dbReference>
<dbReference type="PROSITE" id="PS00680">
    <property type="entry name" value="MAP_1"/>
    <property type="match status" value="1"/>
</dbReference>
<sequence>MARRHKIKIKNAREIDLMRVAGQTASEILQTVAKAVTPGITTGELDQMAAELMKERNCKSAFLGYRGFPGYTCLSVNEEVVHGIGGKRKLQMGDIIKIDVGVVVNGWIGDNATTVPVGDVSEEIKRLMAATEQSLYESIDKARAGLRLAELCGAVEAHVKPLGFTVVREFVGHGVGRDLHEEPQVPNYRPQGKTPILEPGMVLAIEPMVNAGTGAVKFLEDGWTVITADGAPSSHFEHTVLITDGDPELLTARPREATPEILGIQA</sequence>
<evidence type="ECO:0000256" key="4">
    <source>
        <dbReference type="ARBA" id="ARBA00022723"/>
    </source>
</evidence>
<dbReference type="PANTHER" id="PTHR43330">
    <property type="entry name" value="METHIONINE AMINOPEPTIDASE"/>
    <property type="match status" value="1"/>
</dbReference>
<dbReference type="InterPro" id="IPR036005">
    <property type="entry name" value="Creatinase/aminopeptidase-like"/>
</dbReference>
<evidence type="ECO:0000256" key="2">
    <source>
        <dbReference type="ARBA" id="ARBA00022438"/>
    </source>
</evidence>
<dbReference type="PANTHER" id="PTHR43330:SF27">
    <property type="entry name" value="METHIONINE AMINOPEPTIDASE"/>
    <property type="match status" value="1"/>
</dbReference>
<evidence type="ECO:0000256" key="5">
    <source>
        <dbReference type="ARBA" id="ARBA00022801"/>
    </source>
</evidence>
<dbReference type="AlphaFoldDB" id="A0A934VCU4"/>
<dbReference type="EMBL" id="JAENII010000001">
    <property type="protein sequence ID" value="MBK1825604.1"/>
    <property type="molecule type" value="Genomic_DNA"/>
</dbReference>
<feature type="binding site" evidence="6">
    <location>
        <position position="180"/>
    </location>
    <ligand>
        <name>substrate</name>
    </ligand>
</feature>
<dbReference type="GO" id="GO:0070006">
    <property type="term" value="F:metalloaminopeptidase activity"/>
    <property type="evidence" value="ECO:0007669"/>
    <property type="project" value="UniProtKB-UniRule"/>
</dbReference>
<comment type="catalytic activity">
    <reaction evidence="6 7">
        <text>Release of N-terminal amino acids, preferentially methionine, from peptides and arylamides.</text>
        <dbReference type="EC" id="3.4.11.18"/>
    </reaction>
</comment>
<dbReference type="GO" id="GO:0046872">
    <property type="term" value="F:metal ion binding"/>
    <property type="evidence" value="ECO:0007669"/>
    <property type="project" value="UniProtKB-UniRule"/>
</dbReference>
<dbReference type="RefSeq" id="WP_200275406.1">
    <property type="nucleotide sequence ID" value="NZ_JAENII010000001.1"/>
</dbReference>
<dbReference type="Proteomes" id="UP000658278">
    <property type="component" value="Unassembled WGS sequence"/>
</dbReference>
<comment type="similarity">
    <text evidence="6">Belongs to the peptidase M24A family. Methionine aminopeptidase type 1 subfamily.</text>
</comment>
<dbReference type="GO" id="GO:0005829">
    <property type="term" value="C:cytosol"/>
    <property type="evidence" value="ECO:0007669"/>
    <property type="project" value="TreeGrafter"/>
</dbReference>
<keyword evidence="2 6" id="KW-0031">Aminopeptidase</keyword>
<feature type="binding site" evidence="6">
    <location>
        <position position="82"/>
    </location>
    <ligand>
        <name>substrate</name>
    </ligand>
</feature>
<comment type="caution">
    <text evidence="9">The sequence shown here is derived from an EMBL/GenBank/DDBJ whole genome shotgun (WGS) entry which is preliminary data.</text>
</comment>
<dbReference type="PRINTS" id="PR00599">
    <property type="entry name" value="MAPEPTIDASE"/>
</dbReference>
<protein>
    <recommendedName>
        <fullName evidence="6 7">Methionine aminopeptidase</fullName>
        <shortName evidence="6">MAP</shortName>
        <shortName evidence="6">MetAP</shortName>
        <ecNumber evidence="6 7">3.4.11.18</ecNumber>
    </recommendedName>
    <alternativeName>
        <fullName evidence="6">Peptidase M</fullName>
    </alternativeName>
</protein>
<feature type="binding site" evidence="6">
    <location>
        <position position="173"/>
    </location>
    <ligand>
        <name>a divalent metal cation</name>
        <dbReference type="ChEBI" id="CHEBI:60240"/>
        <label>2</label>
        <note>catalytic</note>
    </ligand>
</feature>
<dbReference type="NCBIfam" id="TIGR00500">
    <property type="entry name" value="met_pdase_I"/>
    <property type="match status" value="1"/>
</dbReference>
<keyword evidence="4 6" id="KW-0479">Metal-binding</keyword>
<comment type="function">
    <text evidence="1 6">Removes the N-terminal methionine from nascent proteins. The N-terminal methionine is often cleaved when the second residue in the primary sequence is small and uncharged (Met-Ala-, Cys, Gly, Pro, Ser, Thr, or Val). Requires deformylation of the N(alpha)-formylated initiator methionine before it can be hydrolyzed.</text>
</comment>
<dbReference type="Gene3D" id="3.90.230.10">
    <property type="entry name" value="Creatinase/methionine aminopeptidase superfamily"/>
    <property type="match status" value="1"/>
</dbReference>
<accession>A0A934VCU4</accession>
<keyword evidence="10" id="KW-1185">Reference proteome</keyword>
<gene>
    <name evidence="6 9" type="primary">map</name>
    <name evidence="9" type="ORF">JIN81_01120</name>
</gene>
<feature type="binding site" evidence="6">
    <location>
        <position position="110"/>
    </location>
    <ligand>
        <name>a divalent metal cation</name>
        <dbReference type="ChEBI" id="CHEBI:60240"/>
        <label>1</label>
    </ligand>
</feature>
<keyword evidence="5 6" id="KW-0378">Hydrolase</keyword>
<reference evidence="9" key="1">
    <citation type="submission" date="2021-01" db="EMBL/GenBank/DDBJ databases">
        <title>Modified the classification status of verrucomicrobia.</title>
        <authorList>
            <person name="Feng X."/>
        </authorList>
    </citation>
    <scope>NUCLEOTIDE SEQUENCE</scope>
    <source>
        <strain evidence="9">KCTC 22201</strain>
    </source>
</reference>
<proteinExistence type="inferred from homology"/>
<evidence type="ECO:0000256" key="7">
    <source>
        <dbReference type="RuleBase" id="RU003653"/>
    </source>
</evidence>
<name>A0A934VCU4_9BACT</name>
<dbReference type="GO" id="GO:0004239">
    <property type="term" value="F:initiator methionyl aminopeptidase activity"/>
    <property type="evidence" value="ECO:0007669"/>
    <property type="project" value="UniProtKB-UniRule"/>
</dbReference>
<dbReference type="EC" id="3.4.11.18" evidence="6 7"/>
<evidence type="ECO:0000313" key="9">
    <source>
        <dbReference type="EMBL" id="MBK1825604.1"/>
    </source>
</evidence>
<dbReference type="SUPFAM" id="SSF55920">
    <property type="entry name" value="Creatinase/aminopeptidase"/>
    <property type="match status" value="1"/>
</dbReference>
<dbReference type="CDD" id="cd01086">
    <property type="entry name" value="MetAP1"/>
    <property type="match status" value="1"/>
</dbReference>
<evidence type="ECO:0000313" key="10">
    <source>
        <dbReference type="Proteomes" id="UP000658278"/>
    </source>
</evidence>
<feature type="binding site" evidence="6">
    <location>
        <position position="237"/>
    </location>
    <ligand>
        <name>a divalent metal cation</name>
        <dbReference type="ChEBI" id="CHEBI:60240"/>
        <label>1</label>
    </ligand>
</feature>
<organism evidence="9 10">
    <name type="scientific">Haloferula rosea</name>
    <dbReference type="NCBI Taxonomy" id="490093"/>
    <lineage>
        <taxon>Bacteria</taxon>
        <taxon>Pseudomonadati</taxon>
        <taxon>Verrucomicrobiota</taxon>
        <taxon>Verrucomicrobiia</taxon>
        <taxon>Verrucomicrobiales</taxon>
        <taxon>Verrucomicrobiaceae</taxon>
        <taxon>Haloferula</taxon>
    </lineage>
</organism>
<evidence type="ECO:0000256" key="6">
    <source>
        <dbReference type="HAMAP-Rule" id="MF_01974"/>
    </source>
</evidence>
<feature type="binding site" evidence="6">
    <location>
        <position position="237"/>
    </location>
    <ligand>
        <name>a divalent metal cation</name>
        <dbReference type="ChEBI" id="CHEBI:60240"/>
        <label>2</label>
        <note>catalytic</note>
    </ligand>
</feature>
<dbReference type="InterPro" id="IPR001714">
    <property type="entry name" value="Pept_M24_MAP"/>
</dbReference>
<dbReference type="Pfam" id="PF00557">
    <property type="entry name" value="Peptidase_M24"/>
    <property type="match status" value="1"/>
</dbReference>
<comment type="cofactor">
    <cofactor evidence="6">
        <name>Co(2+)</name>
        <dbReference type="ChEBI" id="CHEBI:48828"/>
    </cofactor>
    <cofactor evidence="6">
        <name>Zn(2+)</name>
        <dbReference type="ChEBI" id="CHEBI:29105"/>
    </cofactor>
    <cofactor evidence="6">
        <name>Mn(2+)</name>
        <dbReference type="ChEBI" id="CHEBI:29035"/>
    </cofactor>
    <cofactor evidence="6">
        <name>Fe(2+)</name>
        <dbReference type="ChEBI" id="CHEBI:29033"/>
    </cofactor>
    <text evidence="6">Binds 2 divalent metal cations per subunit. Has a high-affinity and a low affinity metal-binding site. The true nature of the physiological cofactor is under debate. The enzyme is active with cobalt, zinc, manganese or divalent iron ions. Most likely, methionine aminopeptidases function as mononuclear Fe(2+)-metalloproteases under physiological conditions, and the catalytically relevant metal-binding site has been assigned to the histidine-containing high-affinity site.</text>
</comment>
<evidence type="ECO:0000259" key="8">
    <source>
        <dbReference type="Pfam" id="PF00557"/>
    </source>
</evidence>
<feature type="binding site" evidence="6">
    <location>
        <position position="206"/>
    </location>
    <ligand>
        <name>a divalent metal cation</name>
        <dbReference type="ChEBI" id="CHEBI:60240"/>
        <label>2</label>
        <note>catalytic</note>
    </ligand>
</feature>